<dbReference type="CDD" id="cd00198">
    <property type="entry name" value="vWFA"/>
    <property type="match status" value="1"/>
</dbReference>
<dbReference type="Pfam" id="PF13519">
    <property type="entry name" value="VWA_2"/>
    <property type="match status" value="1"/>
</dbReference>
<reference evidence="4 5" key="1">
    <citation type="submission" date="2024-09" db="EMBL/GenBank/DDBJ databases">
        <authorList>
            <person name="Sun Q."/>
            <person name="Mori K."/>
        </authorList>
    </citation>
    <scope>NUCLEOTIDE SEQUENCE [LARGE SCALE GENOMIC DNA]</scope>
    <source>
        <strain evidence="4 5">TBRC 1851</strain>
    </source>
</reference>
<accession>A0ABV6U8X2</accession>
<dbReference type="SUPFAM" id="SSF53300">
    <property type="entry name" value="vWA-like"/>
    <property type="match status" value="1"/>
</dbReference>
<evidence type="ECO:0000313" key="5">
    <source>
        <dbReference type="Proteomes" id="UP001589870"/>
    </source>
</evidence>
<dbReference type="Proteomes" id="UP001589870">
    <property type="component" value="Unassembled WGS sequence"/>
</dbReference>
<sequence length="512" mass="55397">MSASLLRRAASLTGALLMILTVILAGTAASAPTAFAEPPQSSLEEVLDRLGVDKLPADYVVLIDTSGSMQDDKGPDLYQSAREGLAPLLDALDDKDRLTLINFDSLAQIDFSGPLNGAGSKALQNLPDRATGTSTDIGAAIKSAIDALGRAGDDPAIVIMLTDGDHSPPPGSQYVKDTAQWVPGLRSEAQAVTERRPLRSYALALADDQKKGAQLFGEIFGHTEVLNLPADQVKPYLYHVKDQVRLDKAAAVLQGERLAVQATLPGEVTVGAEGSEITAELTSLAERVPLHVSGLTLRVGGASGRAVAPDVDLPPKGKATVRFKLTAPQTFRWRIGVQEEVVRGAARLSGTVESPWLSVLARDIRVPFSPPAVKAEARSRAVSMVGIPYWQIALALLALVLMVLLGRYLTQRRWVTMNGEQLTVSPQSAYPEDFRLAGRRMRLPYQSRSEGPAGQVEVRAQRRRRIGRPGTERVLYLWYRRDGRTAHAQLHPGRSVILLDDTEFAYVDRSSQ</sequence>
<dbReference type="SMART" id="SM00327">
    <property type="entry name" value="VWA"/>
    <property type="match status" value="1"/>
</dbReference>
<keyword evidence="5" id="KW-1185">Reference proteome</keyword>
<feature type="transmembrane region" description="Helical" evidence="1">
    <location>
        <begin position="389"/>
        <end position="409"/>
    </location>
</feature>
<dbReference type="Gene3D" id="3.40.50.410">
    <property type="entry name" value="von Willebrand factor, type A domain"/>
    <property type="match status" value="1"/>
</dbReference>
<evidence type="ECO:0000256" key="1">
    <source>
        <dbReference type="SAM" id="Phobius"/>
    </source>
</evidence>
<keyword evidence="1" id="KW-0812">Transmembrane</keyword>
<comment type="caution">
    <text evidence="4">The sequence shown here is derived from an EMBL/GenBank/DDBJ whole genome shotgun (WGS) entry which is preliminary data.</text>
</comment>
<gene>
    <name evidence="4" type="ORF">ACFHYQ_17035</name>
</gene>
<dbReference type="InterPro" id="IPR036465">
    <property type="entry name" value="vWFA_dom_sf"/>
</dbReference>
<feature type="chain" id="PRO_5047224043" evidence="2">
    <location>
        <begin position="37"/>
        <end position="512"/>
    </location>
</feature>
<dbReference type="EMBL" id="JBHMQT010000036">
    <property type="protein sequence ID" value="MFC0864006.1"/>
    <property type="molecule type" value="Genomic_DNA"/>
</dbReference>
<name>A0ABV6U8X2_9ACTN</name>
<protein>
    <submittedName>
        <fullName evidence="4">VWA domain-containing protein</fullName>
    </submittedName>
</protein>
<evidence type="ECO:0000259" key="3">
    <source>
        <dbReference type="PROSITE" id="PS50234"/>
    </source>
</evidence>
<evidence type="ECO:0000313" key="4">
    <source>
        <dbReference type="EMBL" id="MFC0864006.1"/>
    </source>
</evidence>
<dbReference type="PROSITE" id="PS50234">
    <property type="entry name" value="VWFA"/>
    <property type="match status" value="1"/>
</dbReference>
<keyword evidence="2" id="KW-0732">Signal</keyword>
<dbReference type="RefSeq" id="WP_394302128.1">
    <property type="nucleotide sequence ID" value="NZ_JBHMQT010000036.1"/>
</dbReference>
<evidence type="ECO:0000256" key="2">
    <source>
        <dbReference type="SAM" id="SignalP"/>
    </source>
</evidence>
<feature type="signal peptide" evidence="2">
    <location>
        <begin position="1"/>
        <end position="36"/>
    </location>
</feature>
<organism evidence="4 5">
    <name type="scientific">Sphaerimonospora cavernae</name>
    <dbReference type="NCBI Taxonomy" id="1740611"/>
    <lineage>
        <taxon>Bacteria</taxon>
        <taxon>Bacillati</taxon>
        <taxon>Actinomycetota</taxon>
        <taxon>Actinomycetes</taxon>
        <taxon>Streptosporangiales</taxon>
        <taxon>Streptosporangiaceae</taxon>
        <taxon>Sphaerimonospora</taxon>
    </lineage>
</organism>
<keyword evidence="1" id="KW-1133">Transmembrane helix</keyword>
<dbReference type="InterPro" id="IPR002035">
    <property type="entry name" value="VWF_A"/>
</dbReference>
<feature type="domain" description="VWFA" evidence="3">
    <location>
        <begin position="58"/>
        <end position="253"/>
    </location>
</feature>
<keyword evidence="1" id="KW-0472">Membrane</keyword>
<proteinExistence type="predicted"/>